<evidence type="ECO:0000256" key="2">
    <source>
        <dbReference type="ARBA" id="ARBA00008821"/>
    </source>
</evidence>
<organism evidence="9">
    <name type="scientific">Hirondellea gigas</name>
    <dbReference type="NCBI Taxonomy" id="1518452"/>
    <lineage>
        <taxon>Eukaryota</taxon>
        <taxon>Metazoa</taxon>
        <taxon>Ecdysozoa</taxon>
        <taxon>Arthropoda</taxon>
        <taxon>Crustacea</taxon>
        <taxon>Multicrustacea</taxon>
        <taxon>Malacostraca</taxon>
        <taxon>Eumalacostraca</taxon>
        <taxon>Peracarida</taxon>
        <taxon>Amphipoda</taxon>
        <taxon>Amphilochidea</taxon>
        <taxon>Lysianassida</taxon>
        <taxon>Lysianassidira</taxon>
        <taxon>Lysianassoidea</taxon>
        <taxon>Lysianassidae</taxon>
        <taxon>Hirondellea</taxon>
    </lineage>
</organism>
<reference evidence="9" key="1">
    <citation type="journal article" date="2018" name="Biosci. Biotechnol. Biochem.">
        <title>Polysaccharide hydrolase of the hadal zone amphipods Hirondellea gigas.</title>
        <authorList>
            <person name="Kobayashi H."/>
            <person name="Nagahama T."/>
            <person name="Arai W."/>
            <person name="Sasagawa Y."/>
            <person name="Umeda M."/>
            <person name="Hayashi T."/>
            <person name="Nikaido I."/>
            <person name="Watanabe H."/>
            <person name="Oguri K."/>
            <person name="Kitazato H."/>
            <person name="Fujioka K."/>
            <person name="Kido Y."/>
            <person name="Takami H."/>
        </authorList>
    </citation>
    <scope>NUCLEOTIDE SEQUENCE</scope>
    <source>
        <tissue evidence="9">Whole body</tissue>
    </source>
</reference>
<accession>A0A2P2I708</accession>
<evidence type="ECO:0000256" key="3">
    <source>
        <dbReference type="ARBA" id="ARBA00022448"/>
    </source>
</evidence>
<evidence type="ECO:0000256" key="4">
    <source>
        <dbReference type="ARBA" id="ARBA00022692"/>
    </source>
</evidence>
<feature type="transmembrane region" description="Helical" evidence="8">
    <location>
        <begin position="545"/>
        <end position="562"/>
    </location>
</feature>
<dbReference type="AlphaFoldDB" id="A0A2P2I708"/>
<feature type="transmembrane region" description="Helical" evidence="8">
    <location>
        <begin position="274"/>
        <end position="296"/>
    </location>
</feature>
<keyword evidence="3" id="KW-0813">Transport</keyword>
<feature type="transmembrane region" description="Helical" evidence="8">
    <location>
        <begin position="341"/>
        <end position="366"/>
    </location>
</feature>
<feature type="transmembrane region" description="Helical" evidence="8">
    <location>
        <begin position="486"/>
        <end position="508"/>
    </location>
</feature>
<feature type="transmembrane region" description="Helical" evidence="8">
    <location>
        <begin position="248"/>
        <end position="268"/>
    </location>
</feature>
<dbReference type="PROSITE" id="PS01116">
    <property type="entry name" value="XANTH_URACIL_PERMASE"/>
    <property type="match status" value="1"/>
</dbReference>
<dbReference type="EMBL" id="IACF01004211">
    <property type="protein sequence ID" value="LAB69805.1"/>
    <property type="molecule type" value="mRNA"/>
</dbReference>
<name>A0A2P2I708_9CRUS</name>
<feature type="transmembrane region" description="Helical" evidence="8">
    <location>
        <begin position="136"/>
        <end position="161"/>
    </location>
</feature>
<evidence type="ECO:0000256" key="5">
    <source>
        <dbReference type="ARBA" id="ARBA00022989"/>
    </source>
</evidence>
<feature type="transmembrane region" description="Helical" evidence="8">
    <location>
        <begin position="574"/>
        <end position="599"/>
    </location>
</feature>
<keyword evidence="4 8" id="KW-0812">Transmembrane</keyword>
<feature type="transmembrane region" description="Helical" evidence="8">
    <location>
        <begin position="173"/>
        <end position="191"/>
    </location>
</feature>
<comment type="subcellular location">
    <subcellularLocation>
        <location evidence="1">Membrane</location>
        <topology evidence="1">Multi-pass membrane protein</topology>
    </subcellularLocation>
</comment>
<dbReference type="Pfam" id="PF00860">
    <property type="entry name" value="Xan_ur_permease"/>
    <property type="match status" value="1"/>
</dbReference>
<feature type="transmembrane region" description="Helical" evidence="8">
    <location>
        <begin position="303"/>
        <end position="321"/>
    </location>
</feature>
<feature type="compositionally biased region" description="Basic and acidic residues" evidence="7">
    <location>
        <begin position="22"/>
        <end position="45"/>
    </location>
</feature>
<sequence length="678" mass="73195">MAENPTFVLDETDSGVTVGRANTDHDGGYRSDKDNTTHTNQKESEPSNYPRGLVADTSISVVQRQTDGNQASDHNTGLDTDWNAPNPQADDDIIKITRKFHEGIDDTRMRRGGNGEVQKGDSPDGLLYKIEDNPPWFLAAVLGLQHYLTMVGSTITIPFILTPELCIQQQDPARGYILSTIFFVSGIVTFLQSTVGVRLPIVQGGTFAFFAPTLAILHTQFKPCSSLGLDDLTPEQRQEEWQMRMREVQGAIIVSSLFQIFIGFTGLIGQVVSVITPLAIVPTVALVGLALFDIAASKASTNWGIAAMTMLMMIAFSQYLKEVKLPLPFYKKDRGLHTVRVAVFGLFPVLLSILLSWLLCAILTAAGAFAEDSKARTDGAGELLAASPWIRVPYPCQWGLPTVSPAAVFGMLAGVLASIVESIGDYYACARLSGAPPPPRHAINRGIGVEGVGCLLAGLLGSGNGTTSYSENIGAIGLTKVGSRRVIQYGAGIMIICGVMGKFAAVFVSIPEPVVGGIFCVMFAMITAVGLSSLQNVDLNSSRNLFVLGFPIFFGLALPKWLEGNPDVLSSEDYPVVTQILAVLLKTPMFVGGFLGILLDNTIPGTDEERGLAQWNVNVARPAEGAPSGSSGEEVRDEGTKDSVYDFPIGMNFVRRTPWLSFVPFCPTFRGWRWKKCR</sequence>
<dbReference type="GO" id="GO:0005886">
    <property type="term" value="C:plasma membrane"/>
    <property type="evidence" value="ECO:0007669"/>
    <property type="project" value="UniProtKB-ARBA"/>
</dbReference>
<evidence type="ECO:0000313" key="9">
    <source>
        <dbReference type="EMBL" id="LAB69805.1"/>
    </source>
</evidence>
<evidence type="ECO:0000256" key="8">
    <source>
        <dbReference type="SAM" id="Phobius"/>
    </source>
</evidence>
<feature type="transmembrane region" description="Helical" evidence="8">
    <location>
        <begin position="197"/>
        <end position="217"/>
    </location>
</feature>
<dbReference type="GO" id="GO:0022857">
    <property type="term" value="F:transmembrane transporter activity"/>
    <property type="evidence" value="ECO:0007669"/>
    <property type="project" value="InterPro"/>
</dbReference>
<dbReference type="InterPro" id="IPR006042">
    <property type="entry name" value="Xan_ur_permease"/>
</dbReference>
<evidence type="ECO:0000256" key="1">
    <source>
        <dbReference type="ARBA" id="ARBA00004141"/>
    </source>
</evidence>
<dbReference type="InterPro" id="IPR006043">
    <property type="entry name" value="NCS2"/>
</dbReference>
<dbReference type="NCBIfam" id="NF037981">
    <property type="entry name" value="NCS2_1"/>
    <property type="match status" value="1"/>
</dbReference>
<comment type="similarity">
    <text evidence="2">Belongs to the nucleobase:cation symporter-2 (NCS2) (TC 2.A.40) family.</text>
</comment>
<feature type="region of interest" description="Disordered" evidence="7">
    <location>
        <begin position="1"/>
        <end position="53"/>
    </location>
</feature>
<dbReference type="PANTHER" id="PTHR11119">
    <property type="entry name" value="XANTHINE-URACIL / VITAMIN C PERMEASE FAMILY MEMBER"/>
    <property type="match status" value="1"/>
</dbReference>
<keyword evidence="6 8" id="KW-0472">Membrane</keyword>
<evidence type="ECO:0000256" key="6">
    <source>
        <dbReference type="ARBA" id="ARBA00023136"/>
    </source>
</evidence>
<evidence type="ECO:0000256" key="7">
    <source>
        <dbReference type="SAM" id="MobiDB-lite"/>
    </source>
</evidence>
<proteinExistence type="evidence at transcript level"/>
<feature type="compositionally biased region" description="Polar residues" evidence="7">
    <location>
        <begin position="68"/>
        <end position="86"/>
    </location>
</feature>
<feature type="region of interest" description="Disordered" evidence="7">
    <location>
        <begin position="68"/>
        <end position="88"/>
    </location>
</feature>
<keyword evidence="5 8" id="KW-1133">Transmembrane helix</keyword>
<feature type="transmembrane region" description="Helical" evidence="8">
    <location>
        <begin position="514"/>
        <end position="533"/>
    </location>
</feature>
<protein>
    <submittedName>
        <fullName evidence="9">Solute carrier family 23 member 1-like</fullName>
    </submittedName>
</protein>